<feature type="region of interest" description="Disordered" evidence="10">
    <location>
        <begin position="273"/>
        <end position="299"/>
    </location>
</feature>
<reference evidence="11" key="1">
    <citation type="submission" date="2022-07" db="EMBL/GenBank/DDBJ databases">
        <authorList>
            <person name="Macas J."/>
            <person name="Novak P."/>
            <person name="Neumann P."/>
        </authorList>
    </citation>
    <scope>NUCLEOTIDE SEQUENCE</scope>
</reference>
<dbReference type="HAMAP" id="MF_01151">
    <property type="entry name" value="GrpE"/>
    <property type="match status" value="1"/>
</dbReference>
<dbReference type="FunFam" id="2.30.22.10:FF:000001">
    <property type="entry name" value="Protein GrpE"/>
    <property type="match status" value="1"/>
</dbReference>
<comment type="function">
    <text evidence="7">Essential component of the PAM complex, a complex required for the translocation of transit peptide-containing proteins from the inner membrane into the mitochondrial matrix in an ATP-dependent manner.</text>
</comment>
<dbReference type="GO" id="GO:0005759">
    <property type="term" value="C:mitochondrial matrix"/>
    <property type="evidence" value="ECO:0007669"/>
    <property type="project" value="UniProtKB-SubCell"/>
</dbReference>
<dbReference type="GO" id="GO:0009507">
    <property type="term" value="C:chloroplast"/>
    <property type="evidence" value="ECO:0007669"/>
    <property type="project" value="TreeGrafter"/>
</dbReference>
<dbReference type="Gene3D" id="3.90.20.20">
    <property type="match status" value="1"/>
</dbReference>
<evidence type="ECO:0000313" key="12">
    <source>
        <dbReference type="Proteomes" id="UP001152484"/>
    </source>
</evidence>
<dbReference type="PANTHER" id="PTHR21237:SF40">
    <property type="entry name" value="CELL CYCLE AND APOPTOSIS REGULATOR PROTEIN 2"/>
    <property type="match status" value="1"/>
</dbReference>
<keyword evidence="7" id="KW-0496">Mitochondrion</keyword>
<dbReference type="InterPro" id="IPR000740">
    <property type="entry name" value="GrpE"/>
</dbReference>
<feature type="coiled-coil region" evidence="9">
    <location>
        <begin position="127"/>
        <end position="154"/>
    </location>
</feature>
<protein>
    <recommendedName>
        <fullName evidence="7">GrpE protein homolog</fullName>
    </recommendedName>
</protein>
<keyword evidence="12" id="KW-1185">Reference proteome</keyword>
<evidence type="ECO:0000256" key="3">
    <source>
        <dbReference type="ARBA" id="ARBA00011738"/>
    </source>
</evidence>
<dbReference type="GO" id="GO:0051087">
    <property type="term" value="F:protein-folding chaperone binding"/>
    <property type="evidence" value="ECO:0007669"/>
    <property type="project" value="InterPro"/>
</dbReference>
<dbReference type="InterPro" id="IPR013805">
    <property type="entry name" value="GrpE_CC"/>
</dbReference>
<gene>
    <name evidence="11" type="ORF">CEURO_LOCUS10292</name>
</gene>
<dbReference type="SUPFAM" id="SSF51064">
    <property type="entry name" value="Head domain of nucleotide exchange factor GrpE"/>
    <property type="match status" value="1"/>
</dbReference>
<dbReference type="GO" id="GO:0000774">
    <property type="term" value="F:adenyl-nucleotide exchange factor activity"/>
    <property type="evidence" value="ECO:0007669"/>
    <property type="project" value="InterPro"/>
</dbReference>
<comment type="subunit">
    <text evidence="3">Homodimer.</text>
</comment>
<dbReference type="Gene3D" id="2.30.22.10">
    <property type="entry name" value="Head domain of nucleotide exchange factor GrpE"/>
    <property type="match status" value="1"/>
</dbReference>
<dbReference type="GO" id="GO:0042803">
    <property type="term" value="F:protein homodimerization activity"/>
    <property type="evidence" value="ECO:0007669"/>
    <property type="project" value="InterPro"/>
</dbReference>
<dbReference type="GO" id="GO:0006457">
    <property type="term" value="P:protein folding"/>
    <property type="evidence" value="ECO:0007669"/>
    <property type="project" value="InterPro"/>
</dbReference>
<evidence type="ECO:0000256" key="6">
    <source>
        <dbReference type="ARBA" id="ARBA00023186"/>
    </source>
</evidence>
<evidence type="ECO:0000256" key="2">
    <source>
        <dbReference type="ARBA" id="ARBA00009054"/>
    </source>
</evidence>
<dbReference type="PROSITE" id="PS01071">
    <property type="entry name" value="GRPE"/>
    <property type="match status" value="1"/>
</dbReference>
<dbReference type="Pfam" id="PF01025">
    <property type="entry name" value="GrpE"/>
    <property type="match status" value="1"/>
</dbReference>
<evidence type="ECO:0000256" key="1">
    <source>
        <dbReference type="ARBA" id="ARBA00004496"/>
    </source>
</evidence>
<accession>A0A9P0Z3N5</accession>
<organism evidence="11 12">
    <name type="scientific">Cuscuta europaea</name>
    <name type="common">European dodder</name>
    <dbReference type="NCBI Taxonomy" id="41803"/>
    <lineage>
        <taxon>Eukaryota</taxon>
        <taxon>Viridiplantae</taxon>
        <taxon>Streptophyta</taxon>
        <taxon>Embryophyta</taxon>
        <taxon>Tracheophyta</taxon>
        <taxon>Spermatophyta</taxon>
        <taxon>Magnoliopsida</taxon>
        <taxon>eudicotyledons</taxon>
        <taxon>Gunneridae</taxon>
        <taxon>Pentapetalae</taxon>
        <taxon>asterids</taxon>
        <taxon>lamiids</taxon>
        <taxon>Solanales</taxon>
        <taxon>Convolvulaceae</taxon>
        <taxon>Cuscuteae</taxon>
        <taxon>Cuscuta</taxon>
        <taxon>Cuscuta subgen. Cuscuta</taxon>
    </lineage>
</organism>
<keyword evidence="6 7" id="KW-0143">Chaperone</keyword>
<sequence>MAACGSSSSCTLPLSPSNSAQTRVYHKHIFLHRPVHGTVLPLATVYKCNSVIINSTKRSLPRAAFTPKGSAPKTNSNEADEKNSTSLTSLVQVYKVALFNGDIKGVSKVEAMMCQIEKEKTTLAERVSALSDEIKSEKAKYMRLQADFENFRKRSDKEKSTIRSDSQAEIIENLLPIVDTFESAKQQIKLETEREKNIDKSYQGIYKQFVEIMRSLQVTVVPTVGKPFDPSLHEAIAREESNEFWEGVITQEYRRGFRLGNRLLRPAVVKVSSGSGNRKRWPVPQKSVVQPGATDGTHG</sequence>
<comment type="similarity">
    <text evidence="2 8">Belongs to the GrpE family.</text>
</comment>
<dbReference type="EMBL" id="CAMAPE010000019">
    <property type="protein sequence ID" value="CAH9087940.1"/>
    <property type="molecule type" value="Genomic_DNA"/>
</dbReference>
<dbReference type="PANTHER" id="PTHR21237">
    <property type="entry name" value="GRPE PROTEIN"/>
    <property type="match status" value="1"/>
</dbReference>
<evidence type="ECO:0000256" key="8">
    <source>
        <dbReference type="RuleBase" id="RU004478"/>
    </source>
</evidence>
<keyword evidence="4" id="KW-0963">Cytoplasm</keyword>
<evidence type="ECO:0000256" key="7">
    <source>
        <dbReference type="RuleBase" id="RU000640"/>
    </source>
</evidence>
<comment type="caution">
    <text evidence="11">The sequence shown here is derived from an EMBL/GenBank/DDBJ whole genome shotgun (WGS) entry which is preliminary data.</text>
</comment>
<evidence type="ECO:0000256" key="4">
    <source>
        <dbReference type="ARBA" id="ARBA00022490"/>
    </source>
</evidence>
<keyword evidence="9" id="KW-0175">Coiled coil</keyword>
<dbReference type="Proteomes" id="UP001152484">
    <property type="component" value="Unassembled WGS sequence"/>
</dbReference>
<evidence type="ECO:0000313" key="11">
    <source>
        <dbReference type="EMBL" id="CAH9087940.1"/>
    </source>
</evidence>
<dbReference type="OrthoDB" id="201635at2759"/>
<dbReference type="NCBIfam" id="NF010741">
    <property type="entry name" value="PRK14143.1"/>
    <property type="match status" value="1"/>
</dbReference>
<feature type="region of interest" description="Disordered" evidence="10">
    <location>
        <begin position="63"/>
        <end position="83"/>
    </location>
</feature>
<dbReference type="GO" id="GO:0051082">
    <property type="term" value="F:unfolded protein binding"/>
    <property type="evidence" value="ECO:0007669"/>
    <property type="project" value="TreeGrafter"/>
</dbReference>
<proteinExistence type="inferred from homology"/>
<evidence type="ECO:0000256" key="10">
    <source>
        <dbReference type="SAM" id="MobiDB-lite"/>
    </source>
</evidence>
<evidence type="ECO:0000256" key="9">
    <source>
        <dbReference type="SAM" id="Coils"/>
    </source>
</evidence>
<dbReference type="AlphaFoldDB" id="A0A9P0Z3N5"/>
<comment type="subcellular location">
    <subcellularLocation>
        <location evidence="1">Cytoplasm</location>
    </subcellularLocation>
    <subcellularLocation>
        <location evidence="7">Mitochondrion matrix</location>
    </subcellularLocation>
</comment>
<dbReference type="PRINTS" id="PR00773">
    <property type="entry name" value="GRPEPROTEIN"/>
</dbReference>
<evidence type="ECO:0000256" key="5">
    <source>
        <dbReference type="ARBA" id="ARBA00023016"/>
    </source>
</evidence>
<dbReference type="CDD" id="cd00446">
    <property type="entry name" value="GrpE"/>
    <property type="match status" value="1"/>
</dbReference>
<name>A0A9P0Z3N5_CUSEU</name>
<dbReference type="SUPFAM" id="SSF58014">
    <property type="entry name" value="Coiled-coil domain of nucleotide exchange factor GrpE"/>
    <property type="match status" value="1"/>
</dbReference>
<keyword evidence="5" id="KW-0346">Stress response</keyword>
<dbReference type="InterPro" id="IPR009012">
    <property type="entry name" value="GrpE_head"/>
</dbReference>